<keyword evidence="1" id="KW-0175">Coiled coil</keyword>
<dbReference type="RefSeq" id="WP_112157319.1">
    <property type="nucleotide sequence ID" value="NZ_QKRX01000002.1"/>
</dbReference>
<keyword evidence="3" id="KW-1185">Reference proteome</keyword>
<feature type="coiled-coil region" evidence="1">
    <location>
        <begin position="37"/>
        <end position="219"/>
    </location>
</feature>
<organism evidence="2 3">
    <name type="scientific">Nitrincola tibetensis</name>
    <dbReference type="NCBI Taxonomy" id="2219697"/>
    <lineage>
        <taxon>Bacteria</taxon>
        <taxon>Pseudomonadati</taxon>
        <taxon>Pseudomonadota</taxon>
        <taxon>Gammaproteobacteria</taxon>
        <taxon>Oceanospirillales</taxon>
        <taxon>Oceanospirillaceae</taxon>
        <taxon>Nitrincola</taxon>
    </lineage>
</organism>
<dbReference type="OrthoDB" id="7068720at2"/>
<accession>A0A364NQM5</accession>
<evidence type="ECO:0000313" key="2">
    <source>
        <dbReference type="EMBL" id="RAU19195.1"/>
    </source>
</evidence>
<dbReference type="EMBL" id="QKRX01000002">
    <property type="protein sequence ID" value="RAU19195.1"/>
    <property type="molecule type" value="Genomic_DNA"/>
</dbReference>
<sequence length="352" mass="39390">MSKNIANNLSAKTISKVGKVAEVNQHLVQVSALNKIIASKDQQLKTANERLTSLELSLRDSQSYIEQLQEQLEQQLGQLQAANKTQKETAQQLQDRFDEVASLTALIKQQEAQLAQLKKDQTSLKKKAEIQAQEINTLTETSRKQKAAFESQLSQAHAALEQAKKSALTANKGNETEIKAYKKRIAELESSAAKQDKTLAQAAANLLAEQKRVQKLERQLYIQKITYQNPAEDYSKLESLLVNHRALMAKMHKTSGELELIEAHRGVIASSDLFDAKWYLATYQDLAKNPKAAKDPAGHFLLHGGLEGRNPSPKFDSEFYLAQYPDVFESGMNPLLHYLGIGQFENRYASKP</sequence>
<dbReference type="AlphaFoldDB" id="A0A364NQM5"/>
<evidence type="ECO:0000256" key="1">
    <source>
        <dbReference type="SAM" id="Coils"/>
    </source>
</evidence>
<dbReference type="Proteomes" id="UP000250744">
    <property type="component" value="Unassembled WGS sequence"/>
</dbReference>
<evidence type="ECO:0000313" key="3">
    <source>
        <dbReference type="Proteomes" id="UP000250744"/>
    </source>
</evidence>
<gene>
    <name evidence="2" type="ORF">DN062_02700</name>
</gene>
<name>A0A364NQM5_9GAMM</name>
<protein>
    <submittedName>
        <fullName evidence="2">Uncharacterized protein</fullName>
    </submittedName>
</protein>
<reference evidence="2 3" key="1">
    <citation type="submission" date="2018-06" db="EMBL/GenBank/DDBJ databases">
        <title>Nitrincola tibetense sp. nov., isolated from Lake XuguoCo on Tibetan Plateau.</title>
        <authorList>
            <person name="Xing P."/>
        </authorList>
    </citation>
    <scope>NUCLEOTIDE SEQUENCE [LARGE SCALE GENOMIC DNA]</scope>
    <source>
        <strain evidence="3">xg18</strain>
    </source>
</reference>
<comment type="caution">
    <text evidence="2">The sequence shown here is derived from an EMBL/GenBank/DDBJ whole genome shotgun (WGS) entry which is preliminary data.</text>
</comment>
<proteinExistence type="predicted"/>